<dbReference type="Gene3D" id="2.40.30.40">
    <property type="entry name" value="Peptidase M42, domain 2"/>
    <property type="match status" value="1"/>
</dbReference>
<dbReference type="Gene3D" id="3.40.630.10">
    <property type="entry name" value="Zn peptidases"/>
    <property type="match status" value="1"/>
</dbReference>
<keyword evidence="4 8" id="KW-0479">Metal-binding</keyword>
<dbReference type="Pfam" id="PF05343">
    <property type="entry name" value="Peptidase_M42"/>
    <property type="match status" value="1"/>
</dbReference>
<comment type="similarity">
    <text evidence="1 6">Belongs to the peptidase M42 family.</text>
</comment>
<dbReference type="PANTHER" id="PTHR32481">
    <property type="entry name" value="AMINOPEPTIDASE"/>
    <property type="match status" value="1"/>
</dbReference>
<keyword evidence="10" id="KW-1185">Reference proteome</keyword>
<dbReference type="InterPro" id="IPR008007">
    <property type="entry name" value="Peptidase_M42"/>
</dbReference>
<keyword evidence="5" id="KW-0378">Hydrolase</keyword>
<feature type="binding site" evidence="8">
    <location>
        <position position="219"/>
    </location>
    <ligand>
        <name>Zn(2+)</name>
        <dbReference type="ChEBI" id="CHEBI:29105"/>
        <label>2</label>
    </ligand>
</feature>
<dbReference type="PIRSF" id="PIRSF001123">
    <property type="entry name" value="PepA_GA"/>
    <property type="match status" value="1"/>
</dbReference>
<keyword evidence="3" id="KW-0645">Protease</keyword>
<feature type="binding site" evidence="8">
    <location>
        <position position="184"/>
    </location>
    <ligand>
        <name>Zn(2+)</name>
        <dbReference type="ChEBI" id="CHEBI:29105"/>
        <label>2</label>
    </ligand>
</feature>
<feature type="binding site" evidence="8">
    <location>
        <position position="67"/>
    </location>
    <ligand>
        <name>Zn(2+)</name>
        <dbReference type="ChEBI" id="CHEBI:29105"/>
        <label>1</label>
    </ligand>
</feature>
<evidence type="ECO:0000256" key="7">
    <source>
        <dbReference type="PIRSR" id="PIRSR001123-1"/>
    </source>
</evidence>
<dbReference type="GO" id="GO:0046872">
    <property type="term" value="F:metal ion binding"/>
    <property type="evidence" value="ECO:0007669"/>
    <property type="project" value="UniProtKB-UniRule"/>
</dbReference>
<comment type="caution">
    <text evidence="9">The sequence shown here is derived from an EMBL/GenBank/DDBJ whole genome shotgun (WGS) entry which is preliminary data.</text>
</comment>
<evidence type="ECO:0000256" key="3">
    <source>
        <dbReference type="ARBA" id="ARBA00022670"/>
    </source>
</evidence>
<reference evidence="9 10" key="1">
    <citation type="submission" date="2019-08" db="EMBL/GenBank/DDBJ databases">
        <title>In-depth cultivation of the pig gut microbiome towards novel bacterial diversity and tailored functional studies.</title>
        <authorList>
            <person name="Wylensek D."/>
            <person name="Hitch T.C.A."/>
            <person name="Clavel T."/>
        </authorList>
    </citation>
    <scope>NUCLEOTIDE SEQUENCE [LARGE SCALE GENOMIC DNA]</scope>
    <source>
        <strain evidence="9 10">LKV-178-WT-2G</strain>
    </source>
</reference>
<dbReference type="GO" id="GO:0006508">
    <property type="term" value="P:proteolysis"/>
    <property type="evidence" value="ECO:0007669"/>
    <property type="project" value="UniProtKB-KW"/>
</dbReference>
<keyword evidence="2" id="KW-0031">Aminopeptidase</keyword>
<dbReference type="SUPFAM" id="SSF53187">
    <property type="entry name" value="Zn-dependent exopeptidases"/>
    <property type="match status" value="1"/>
</dbReference>
<feature type="active site" description="Proton acceptor" evidence="7">
    <location>
        <position position="218"/>
    </location>
</feature>
<dbReference type="AlphaFoldDB" id="A0A7X2N3R3"/>
<dbReference type="Proteomes" id="UP000470082">
    <property type="component" value="Unassembled WGS sequence"/>
</dbReference>
<evidence type="ECO:0000313" key="10">
    <source>
        <dbReference type="Proteomes" id="UP000470082"/>
    </source>
</evidence>
<evidence type="ECO:0000256" key="1">
    <source>
        <dbReference type="ARBA" id="ARBA00006272"/>
    </source>
</evidence>
<dbReference type="InterPro" id="IPR051464">
    <property type="entry name" value="Peptidase_M42_aminopept"/>
</dbReference>
<evidence type="ECO:0000256" key="5">
    <source>
        <dbReference type="ARBA" id="ARBA00022801"/>
    </source>
</evidence>
<accession>A0A7X2N3R3</accession>
<name>A0A7X2N3R3_9FIRM</name>
<dbReference type="PANTHER" id="PTHR32481:SF7">
    <property type="entry name" value="AMINOPEPTIDASE YHFE-RELATED"/>
    <property type="match status" value="1"/>
</dbReference>
<evidence type="ECO:0000256" key="4">
    <source>
        <dbReference type="ARBA" id="ARBA00022723"/>
    </source>
</evidence>
<comment type="cofactor">
    <cofactor evidence="8">
        <name>a divalent metal cation</name>
        <dbReference type="ChEBI" id="CHEBI:60240"/>
    </cofactor>
    <text evidence="8">Binds 2 divalent metal cations per subunit.</text>
</comment>
<dbReference type="EMBL" id="VUMM01000014">
    <property type="protein sequence ID" value="MSS01886.1"/>
    <property type="molecule type" value="Genomic_DNA"/>
</dbReference>
<feature type="binding site" evidence="8">
    <location>
        <position position="184"/>
    </location>
    <ligand>
        <name>Zn(2+)</name>
        <dbReference type="ChEBI" id="CHEBI:29105"/>
        <label>1</label>
    </ligand>
</feature>
<dbReference type="InterPro" id="IPR023367">
    <property type="entry name" value="Peptidase_M42_dom2"/>
</dbReference>
<evidence type="ECO:0000256" key="2">
    <source>
        <dbReference type="ARBA" id="ARBA00022438"/>
    </source>
</evidence>
<evidence type="ECO:0000313" key="9">
    <source>
        <dbReference type="EMBL" id="MSS01886.1"/>
    </source>
</evidence>
<evidence type="ECO:0000256" key="6">
    <source>
        <dbReference type="PIRNR" id="PIRNR001123"/>
    </source>
</evidence>
<organism evidence="9 10">
    <name type="scientific">Floccifex porci</name>
    <dbReference type="NCBI Taxonomy" id="2606629"/>
    <lineage>
        <taxon>Bacteria</taxon>
        <taxon>Bacillati</taxon>
        <taxon>Bacillota</taxon>
        <taxon>Erysipelotrichia</taxon>
        <taxon>Erysipelotrichales</taxon>
        <taxon>Erysipelotrichaceae</taxon>
        <taxon>Floccifex</taxon>
    </lineage>
</organism>
<protein>
    <submittedName>
        <fullName evidence="9">M42 family metallopeptidase</fullName>
    </submittedName>
</protein>
<evidence type="ECO:0000256" key="8">
    <source>
        <dbReference type="PIRSR" id="PIRSR001123-2"/>
    </source>
</evidence>
<dbReference type="SUPFAM" id="SSF101821">
    <property type="entry name" value="Aminopeptidase/glucanase lid domain"/>
    <property type="match status" value="1"/>
</dbReference>
<feature type="binding site" evidence="8">
    <location>
        <position position="318"/>
    </location>
    <ligand>
        <name>Zn(2+)</name>
        <dbReference type="ChEBI" id="CHEBI:29105"/>
        <label>2</label>
    </ligand>
</feature>
<gene>
    <name evidence="9" type="ORF">FYJ50_07240</name>
</gene>
<proteinExistence type="inferred from homology"/>
<dbReference type="GO" id="GO:0004177">
    <property type="term" value="F:aminopeptidase activity"/>
    <property type="evidence" value="ECO:0007669"/>
    <property type="project" value="UniProtKB-UniRule"/>
</dbReference>
<sequence length="342" mass="38345">MFDLVYLKSMIHHLFSIDSPSGFTKNATAYLEKEIKELGYETHYTQSGNLVCTINGMDNIVYGVGAHLDTLGLMVRSIQDNGKLNFEKIGGPNLNTLDGEYCRIYTRNNKIYTGTILSKSPSSHVFLDALTRERNEENMEIRLDEIVYSKEDTQKLGIETGDYICIDPKTTITENGFVKSRFIDDKISCCILMGVLKYFHDNQIIPCHTFKFIFSTYEEVGHGSSYIEKDIVQFLAVDMGCIGLDLSCTEQDVSICAKDSSGPYDYDMVSNLIELSKKNQLSYAVDIYPKYSSDASAAQSGGNNIRTALIGPGVHASHGMERCHMDGILNTMKLLYAYMIQK</sequence>
<dbReference type="CDD" id="cd05657">
    <property type="entry name" value="M42_glucanase_like"/>
    <property type="match status" value="1"/>
</dbReference>
<feature type="binding site" evidence="8">
    <location>
        <position position="238"/>
    </location>
    <ligand>
        <name>Zn(2+)</name>
        <dbReference type="ChEBI" id="CHEBI:29105"/>
        <label>1</label>
    </ligand>
</feature>
<dbReference type="RefSeq" id="WP_154460578.1">
    <property type="nucleotide sequence ID" value="NZ_JAQYTQ010000105.1"/>
</dbReference>